<dbReference type="Proteomes" id="UP000187012">
    <property type="component" value="Unassembled WGS sequence"/>
</dbReference>
<sequence length="64" mass="7754">MKYCLWSEAVELISGERMGSASTLHLPFDDHMHLYERVPLPKLRRRVWVWPCPFRRRNNDRVNS</sequence>
<accession>A0A1N7S8M4</accession>
<proteinExistence type="predicted"/>
<evidence type="ECO:0000313" key="2">
    <source>
        <dbReference type="Proteomes" id="UP000187012"/>
    </source>
</evidence>
<gene>
    <name evidence="1" type="ORF">BN2475_450033</name>
</gene>
<dbReference type="AlphaFoldDB" id="A0A1N7S8M4"/>
<name>A0A1N7S8M4_9BURK</name>
<reference evidence="1 2" key="1">
    <citation type="submission" date="2016-12" db="EMBL/GenBank/DDBJ databases">
        <authorList>
            <person name="Song W.-J."/>
            <person name="Kurnit D.M."/>
        </authorList>
    </citation>
    <scope>NUCLEOTIDE SEQUENCE [LARGE SCALE GENOMIC DNA]</scope>
    <source>
        <strain evidence="1 2">STM7296</strain>
    </source>
</reference>
<dbReference type="EMBL" id="CYGX02000045">
    <property type="protein sequence ID" value="SIT43746.1"/>
    <property type="molecule type" value="Genomic_DNA"/>
</dbReference>
<protein>
    <submittedName>
        <fullName evidence="1">Uncharacterized protein</fullName>
    </submittedName>
</protein>
<organism evidence="1 2">
    <name type="scientific">Paraburkholderia ribeironis</name>
    <dbReference type="NCBI Taxonomy" id="1247936"/>
    <lineage>
        <taxon>Bacteria</taxon>
        <taxon>Pseudomonadati</taxon>
        <taxon>Pseudomonadota</taxon>
        <taxon>Betaproteobacteria</taxon>
        <taxon>Burkholderiales</taxon>
        <taxon>Burkholderiaceae</taxon>
        <taxon>Paraburkholderia</taxon>
    </lineage>
</organism>
<evidence type="ECO:0000313" key="1">
    <source>
        <dbReference type="EMBL" id="SIT43746.1"/>
    </source>
</evidence>
<keyword evidence="2" id="KW-1185">Reference proteome</keyword>